<dbReference type="STRING" id="1244869.H261_20617"/>
<dbReference type="OrthoDB" id="2986852at2"/>
<dbReference type="PROSITE" id="PS50943">
    <property type="entry name" value="HTH_CROC1"/>
    <property type="match status" value="1"/>
</dbReference>
<accession>M2ZL54</accession>
<dbReference type="PANTHER" id="PTHR46797:SF1">
    <property type="entry name" value="METHYLPHOSPHONATE SYNTHASE"/>
    <property type="match status" value="1"/>
</dbReference>
<dbReference type="Proteomes" id="UP000011744">
    <property type="component" value="Unassembled WGS sequence"/>
</dbReference>
<dbReference type="eggNOG" id="COG1396">
    <property type="taxonomic scope" value="Bacteria"/>
</dbReference>
<gene>
    <name evidence="3" type="ORF">H261_20617</name>
</gene>
<reference evidence="3 4" key="1">
    <citation type="journal article" date="2014" name="Genome Announc.">
        <title>Draft Genome Sequence of Magnetospirillum sp. Strain SO-1, a Freshwater Magnetotactic Bacterium Isolated from the Ol'khovka River, Russia.</title>
        <authorList>
            <person name="Grouzdev D.S."/>
            <person name="Dziuba M.V."/>
            <person name="Sukhacheva M.S."/>
            <person name="Mardanov A.V."/>
            <person name="Beletskiy A.V."/>
            <person name="Kuznetsov B.B."/>
            <person name="Skryabin K.G."/>
        </authorList>
    </citation>
    <scope>NUCLEOTIDE SEQUENCE [LARGE SCALE GENOMIC DNA]</scope>
    <source>
        <strain evidence="3 4">SO-1</strain>
    </source>
</reference>
<dbReference type="GO" id="GO:0005829">
    <property type="term" value="C:cytosol"/>
    <property type="evidence" value="ECO:0007669"/>
    <property type="project" value="TreeGrafter"/>
</dbReference>
<dbReference type="RefSeq" id="WP_008621418.1">
    <property type="nucleotide sequence ID" value="NZ_AONQ01000088.1"/>
</dbReference>
<keyword evidence="4" id="KW-1185">Reference proteome</keyword>
<dbReference type="GO" id="GO:0003700">
    <property type="term" value="F:DNA-binding transcription factor activity"/>
    <property type="evidence" value="ECO:0007669"/>
    <property type="project" value="TreeGrafter"/>
</dbReference>
<dbReference type="InterPro" id="IPR001387">
    <property type="entry name" value="Cro/C1-type_HTH"/>
</dbReference>
<sequence length="86" mass="9713">MDDVREQFGRSVKRLRKERALTQEELASRAGTSVPYLSELESGKWNPSLAVIVDLALALEIQPSELLADLKVSRDAEPPKRRRPVE</sequence>
<name>M2ZL54_9PROT</name>
<dbReference type="Pfam" id="PF01381">
    <property type="entry name" value="HTH_3"/>
    <property type="match status" value="1"/>
</dbReference>
<dbReference type="CDD" id="cd00093">
    <property type="entry name" value="HTH_XRE"/>
    <property type="match status" value="1"/>
</dbReference>
<evidence type="ECO:0000313" key="4">
    <source>
        <dbReference type="Proteomes" id="UP000011744"/>
    </source>
</evidence>
<comment type="caution">
    <text evidence="3">The sequence shown here is derived from an EMBL/GenBank/DDBJ whole genome shotgun (WGS) entry which is preliminary data.</text>
</comment>
<evidence type="ECO:0000313" key="3">
    <source>
        <dbReference type="EMBL" id="EME68022.1"/>
    </source>
</evidence>
<evidence type="ECO:0000259" key="2">
    <source>
        <dbReference type="PROSITE" id="PS50943"/>
    </source>
</evidence>
<proteinExistence type="predicted"/>
<protein>
    <submittedName>
        <fullName evidence="3">Transcriptional regulator, MerR family protein</fullName>
    </submittedName>
</protein>
<dbReference type="AlphaFoldDB" id="M2ZL54"/>
<dbReference type="InterPro" id="IPR050807">
    <property type="entry name" value="TransReg_Diox_bact_type"/>
</dbReference>
<evidence type="ECO:0000256" key="1">
    <source>
        <dbReference type="ARBA" id="ARBA00023125"/>
    </source>
</evidence>
<dbReference type="EMBL" id="AONQ01000088">
    <property type="protein sequence ID" value="EME68022.1"/>
    <property type="molecule type" value="Genomic_DNA"/>
</dbReference>
<dbReference type="SMART" id="SM00530">
    <property type="entry name" value="HTH_XRE"/>
    <property type="match status" value="1"/>
</dbReference>
<feature type="domain" description="HTH cro/C1-type" evidence="2">
    <location>
        <begin position="12"/>
        <end position="66"/>
    </location>
</feature>
<dbReference type="PANTHER" id="PTHR46797">
    <property type="entry name" value="HTH-TYPE TRANSCRIPTIONAL REGULATOR"/>
    <property type="match status" value="1"/>
</dbReference>
<organism evidence="3 4">
    <name type="scientific">Paramagnetospirillum caucaseum</name>
    <dbReference type="NCBI Taxonomy" id="1244869"/>
    <lineage>
        <taxon>Bacteria</taxon>
        <taxon>Pseudomonadati</taxon>
        <taxon>Pseudomonadota</taxon>
        <taxon>Alphaproteobacteria</taxon>
        <taxon>Rhodospirillales</taxon>
        <taxon>Magnetospirillaceae</taxon>
        <taxon>Paramagnetospirillum</taxon>
    </lineage>
</organism>
<dbReference type="SUPFAM" id="SSF47413">
    <property type="entry name" value="lambda repressor-like DNA-binding domains"/>
    <property type="match status" value="1"/>
</dbReference>
<dbReference type="GO" id="GO:0003677">
    <property type="term" value="F:DNA binding"/>
    <property type="evidence" value="ECO:0007669"/>
    <property type="project" value="UniProtKB-KW"/>
</dbReference>
<dbReference type="InterPro" id="IPR010982">
    <property type="entry name" value="Lambda_DNA-bd_dom_sf"/>
</dbReference>
<keyword evidence="1" id="KW-0238">DNA-binding</keyword>
<dbReference type="Gene3D" id="1.10.260.40">
    <property type="entry name" value="lambda repressor-like DNA-binding domains"/>
    <property type="match status" value="1"/>
</dbReference>